<feature type="domain" description="AP2-like integrase N-terminal" evidence="2">
    <location>
        <begin position="8"/>
        <end position="52"/>
    </location>
</feature>
<comment type="caution">
    <text evidence="3">The sequence shown here is derived from an EMBL/GenBank/DDBJ whole genome shotgun (WGS) entry which is preliminary data.</text>
</comment>
<feature type="non-terminal residue" evidence="3">
    <location>
        <position position="1"/>
    </location>
</feature>
<gene>
    <name evidence="3" type="ORF">OBE_11829</name>
</gene>
<feature type="region of interest" description="Disordered" evidence="1">
    <location>
        <begin position="1"/>
        <end position="31"/>
    </location>
</feature>
<dbReference type="InterPro" id="IPR028259">
    <property type="entry name" value="AP2-like_int_N"/>
</dbReference>
<evidence type="ECO:0000256" key="1">
    <source>
        <dbReference type="SAM" id="MobiDB-lite"/>
    </source>
</evidence>
<organism evidence="3">
    <name type="scientific">human gut metagenome</name>
    <dbReference type="NCBI Taxonomy" id="408170"/>
    <lineage>
        <taxon>unclassified sequences</taxon>
        <taxon>metagenomes</taxon>
        <taxon>organismal metagenomes</taxon>
    </lineage>
</organism>
<accession>K1SM35</accession>
<evidence type="ECO:0000313" key="3">
    <source>
        <dbReference type="EMBL" id="EKC54900.1"/>
    </source>
</evidence>
<protein>
    <submittedName>
        <fullName evidence="3">Transposase</fullName>
    </submittedName>
</protein>
<proteinExistence type="predicted"/>
<dbReference type="EMBL" id="AJWZ01008161">
    <property type="protein sequence ID" value="EKC54900.1"/>
    <property type="molecule type" value="Genomic_DNA"/>
</dbReference>
<dbReference type="AlphaFoldDB" id="K1SM35"/>
<name>K1SM35_9ZZZZ</name>
<dbReference type="Pfam" id="PF14657">
    <property type="entry name" value="Arm-DNA-bind_4"/>
    <property type="match status" value="1"/>
</dbReference>
<feature type="compositionally biased region" description="Basic and acidic residues" evidence="1">
    <location>
        <begin position="1"/>
        <end position="11"/>
    </location>
</feature>
<reference evidence="3" key="1">
    <citation type="journal article" date="2013" name="Environ. Microbiol.">
        <title>Microbiota from the distal guts of lean and obese adolescents exhibit partial functional redundancy besides clear differences in community structure.</title>
        <authorList>
            <person name="Ferrer M."/>
            <person name="Ruiz A."/>
            <person name="Lanza F."/>
            <person name="Haange S.B."/>
            <person name="Oberbach A."/>
            <person name="Till H."/>
            <person name="Bargiela R."/>
            <person name="Campoy C."/>
            <person name="Segura M.T."/>
            <person name="Richter M."/>
            <person name="von Bergen M."/>
            <person name="Seifert J."/>
            <person name="Suarez A."/>
        </authorList>
    </citation>
    <scope>NUCLEOTIDE SEQUENCE</scope>
</reference>
<sequence>IRKRSDGRWEARYTTGIDPKTGKQTQKSVYGKTQKEVRQKLTEVTAEIDSGTYLEQTKDTVGEWLDTWLK</sequence>
<evidence type="ECO:0000259" key="2">
    <source>
        <dbReference type="Pfam" id="PF14657"/>
    </source>
</evidence>